<name>A0ABW3YMQ7_9ACTN</name>
<dbReference type="InterPro" id="IPR009081">
    <property type="entry name" value="PP-bd_ACP"/>
</dbReference>
<dbReference type="EMBL" id="JBHTMP010000060">
    <property type="protein sequence ID" value="MFD1324861.1"/>
    <property type="molecule type" value="Genomic_DNA"/>
</dbReference>
<dbReference type="PROSITE" id="PS50075">
    <property type="entry name" value="CARRIER"/>
    <property type="match status" value="1"/>
</dbReference>
<dbReference type="InterPro" id="IPR036736">
    <property type="entry name" value="ACP-like_sf"/>
</dbReference>
<gene>
    <name evidence="2" type="ORF">ACFQ4H_27625</name>
</gene>
<proteinExistence type="predicted"/>
<reference evidence="3" key="1">
    <citation type="journal article" date="2019" name="Int. J. Syst. Evol. Microbiol.">
        <title>The Global Catalogue of Microorganisms (GCM) 10K type strain sequencing project: providing services to taxonomists for standard genome sequencing and annotation.</title>
        <authorList>
            <consortium name="The Broad Institute Genomics Platform"/>
            <consortium name="The Broad Institute Genome Sequencing Center for Infectious Disease"/>
            <person name="Wu L."/>
            <person name="Ma J."/>
        </authorList>
    </citation>
    <scope>NUCLEOTIDE SEQUENCE [LARGE SCALE GENOMIC DNA]</scope>
    <source>
        <strain evidence="3">JCM 31037</strain>
    </source>
</reference>
<feature type="domain" description="Carrier" evidence="1">
    <location>
        <begin position="1"/>
        <end position="70"/>
    </location>
</feature>
<evidence type="ECO:0000313" key="3">
    <source>
        <dbReference type="Proteomes" id="UP001597260"/>
    </source>
</evidence>
<dbReference type="SUPFAM" id="SSF47336">
    <property type="entry name" value="ACP-like"/>
    <property type="match status" value="1"/>
</dbReference>
<dbReference type="Gene3D" id="1.10.1200.10">
    <property type="entry name" value="ACP-like"/>
    <property type="match status" value="1"/>
</dbReference>
<protein>
    <submittedName>
        <fullName evidence="2">Phosphopantetheine-binding protein</fullName>
    </submittedName>
</protein>
<evidence type="ECO:0000313" key="2">
    <source>
        <dbReference type="EMBL" id="MFD1324861.1"/>
    </source>
</evidence>
<dbReference type="Pfam" id="PF00550">
    <property type="entry name" value="PP-binding"/>
    <property type="match status" value="1"/>
</dbReference>
<comment type="caution">
    <text evidence="2">The sequence shown here is derived from an EMBL/GenBank/DDBJ whole genome shotgun (WGS) entry which is preliminary data.</text>
</comment>
<organism evidence="2 3">
    <name type="scientific">Micromonospora sonneratiae</name>
    <dbReference type="NCBI Taxonomy" id="1184706"/>
    <lineage>
        <taxon>Bacteria</taxon>
        <taxon>Bacillati</taxon>
        <taxon>Actinomycetota</taxon>
        <taxon>Actinomycetes</taxon>
        <taxon>Micromonosporales</taxon>
        <taxon>Micromonosporaceae</taxon>
        <taxon>Micromonospora</taxon>
    </lineage>
</organism>
<keyword evidence="3" id="KW-1185">Reference proteome</keyword>
<accession>A0ABW3YMQ7</accession>
<dbReference type="Proteomes" id="UP001597260">
    <property type="component" value="Unassembled WGS sequence"/>
</dbReference>
<dbReference type="RefSeq" id="WP_377576186.1">
    <property type="nucleotide sequence ID" value="NZ_JBHTMP010000060.1"/>
</dbReference>
<sequence>MNLETVRAQVLAVLDEPVGDDDNLLDAGLDSVRLMTLVERWQSDGREVSFLDLAEQPTIAGFAALLADAR</sequence>
<evidence type="ECO:0000259" key="1">
    <source>
        <dbReference type="PROSITE" id="PS50075"/>
    </source>
</evidence>